<gene>
    <name evidence="1" type="ORF">NAEGRDRAFT_74540</name>
</gene>
<reference evidence="1 2" key="1">
    <citation type="journal article" date="2010" name="Cell">
        <title>The genome of Naegleria gruberi illuminates early eukaryotic versatility.</title>
        <authorList>
            <person name="Fritz-Laylin L.K."/>
            <person name="Prochnik S.E."/>
            <person name="Ginger M.L."/>
            <person name="Dacks J.B."/>
            <person name="Carpenter M.L."/>
            <person name="Field M.C."/>
            <person name="Kuo A."/>
            <person name="Paredez A."/>
            <person name="Chapman J."/>
            <person name="Pham J."/>
            <person name="Shu S."/>
            <person name="Neupane R."/>
            <person name="Cipriano M."/>
            <person name="Mancuso J."/>
            <person name="Tu H."/>
            <person name="Salamov A."/>
            <person name="Lindquist E."/>
            <person name="Shapiro H."/>
            <person name="Lucas S."/>
            <person name="Grigoriev I.V."/>
            <person name="Cande W.Z."/>
            <person name="Fulton C."/>
            <person name="Rokhsar D.S."/>
            <person name="Dawson S.C."/>
        </authorList>
    </citation>
    <scope>NUCLEOTIDE SEQUENCE [LARGE SCALE GENOMIC DNA]</scope>
    <source>
        <strain evidence="1 2">NEG-M</strain>
    </source>
</reference>
<dbReference type="Proteomes" id="UP000006671">
    <property type="component" value="Unassembled WGS sequence"/>
</dbReference>
<protein>
    <submittedName>
        <fullName evidence="1">Predicted protein</fullName>
    </submittedName>
</protein>
<name>D2VZM4_NAEGR</name>
<dbReference type="EMBL" id="GG738915">
    <property type="protein sequence ID" value="EFC37685.1"/>
    <property type="molecule type" value="Genomic_DNA"/>
</dbReference>
<dbReference type="KEGG" id="ngr:NAEGRDRAFT_74540"/>
<proteinExistence type="predicted"/>
<organism evidence="2">
    <name type="scientific">Naegleria gruberi</name>
    <name type="common">Amoeba</name>
    <dbReference type="NCBI Taxonomy" id="5762"/>
    <lineage>
        <taxon>Eukaryota</taxon>
        <taxon>Discoba</taxon>
        <taxon>Heterolobosea</taxon>
        <taxon>Tetramitia</taxon>
        <taxon>Eutetramitia</taxon>
        <taxon>Vahlkampfiidae</taxon>
        <taxon>Naegleria</taxon>
    </lineage>
</organism>
<accession>D2VZM4</accession>
<dbReference type="InParanoid" id="D2VZM4"/>
<dbReference type="RefSeq" id="XP_002670429.1">
    <property type="nucleotide sequence ID" value="XM_002670383.1"/>
</dbReference>
<evidence type="ECO:0000313" key="2">
    <source>
        <dbReference type="Proteomes" id="UP000006671"/>
    </source>
</evidence>
<keyword evidence="2" id="KW-1185">Reference proteome</keyword>
<dbReference type="AlphaFoldDB" id="D2VZM4"/>
<sequence length="445" mass="51287">MNPFALLDFHLPHRFSLHGTESKYFDQVHVTKANDEHTTLQAVVGGDSPTCLKEEQSLCNTNNNNGGNCSPCNTMTNIRNNTLNNQSDGCCLTEEDSEILNCYYSSSMFLHVIARQELERFLQDSSSNSSKANTLEMIEMMTLYYSIKATCELQMGRMDKYEISGMKAMENLVKLSSTNLAIAGSYLNMCLLELWNDRFDIAKLYFAKVMTFKPYFENASEGQYEYKLLKDDLNISVKLLEYTLFNADVNNLHHLLFERFLVNLPTLFSYYRTGQALINEWNHILKNPHLINSSNCMQVHMLILTLLRDCKKYEEDTKGRSENLTLLYDFLESGITLALLSKCSEKTPMIEYTIESSAKRIVKSIKNPNFESAPFEVIIYLSFAAEHHLKRILQGVLSRDSMNYVEMLRDTLNAYKSLQSRFKIANFYYYGGVFQQVDLYFCNKA</sequence>
<dbReference type="GeneID" id="8857641"/>
<dbReference type="VEuPathDB" id="AmoebaDB:NAEGRDRAFT_74540"/>
<evidence type="ECO:0000313" key="1">
    <source>
        <dbReference type="EMBL" id="EFC37685.1"/>
    </source>
</evidence>